<keyword evidence="5" id="KW-1185">Reference proteome</keyword>
<evidence type="ECO:0000256" key="1">
    <source>
        <dbReference type="ARBA" id="ARBA00006484"/>
    </source>
</evidence>
<reference evidence="4 5" key="1">
    <citation type="journal article" date="2019" name="Emerg. Microbes Infect.">
        <title>Comprehensive subspecies identification of 175 nontuberculous mycobacteria species based on 7547 genomic profiles.</title>
        <authorList>
            <person name="Matsumoto Y."/>
            <person name="Kinjo T."/>
            <person name="Motooka D."/>
            <person name="Nabeya D."/>
            <person name="Jung N."/>
            <person name="Uechi K."/>
            <person name="Horii T."/>
            <person name="Iida T."/>
            <person name="Fujita J."/>
            <person name="Nakamura S."/>
        </authorList>
    </citation>
    <scope>NUCLEOTIDE SEQUENCE [LARGE SCALE GENOMIC DNA]</scope>
    <source>
        <strain evidence="4 5">JCM 13573</strain>
    </source>
</reference>
<comment type="similarity">
    <text evidence="1 3">Belongs to the short-chain dehydrogenases/reductases (SDR) family.</text>
</comment>
<dbReference type="InterPro" id="IPR051911">
    <property type="entry name" value="SDR_oxidoreductase"/>
</dbReference>
<gene>
    <name evidence="4" type="ORF">MKUB_08220</name>
</gene>
<accession>A0ABQ1BI38</accession>
<dbReference type="SUPFAM" id="SSF51735">
    <property type="entry name" value="NAD(P)-binding Rossmann-fold domains"/>
    <property type="match status" value="1"/>
</dbReference>
<dbReference type="InterPro" id="IPR002347">
    <property type="entry name" value="SDR_fam"/>
</dbReference>
<name>A0ABQ1BI38_9MYCO</name>
<dbReference type="PRINTS" id="PR00081">
    <property type="entry name" value="GDHRDH"/>
</dbReference>
<evidence type="ECO:0000313" key="5">
    <source>
        <dbReference type="Proteomes" id="UP000465306"/>
    </source>
</evidence>
<comment type="caution">
    <text evidence="4">The sequence shown here is derived from an EMBL/GenBank/DDBJ whole genome shotgun (WGS) entry which is preliminary data.</text>
</comment>
<dbReference type="Pfam" id="PF00106">
    <property type="entry name" value="adh_short"/>
    <property type="match status" value="1"/>
</dbReference>
<dbReference type="Gene3D" id="3.40.50.720">
    <property type="entry name" value="NAD(P)-binding Rossmann-like Domain"/>
    <property type="match status" value="1"/>
</dbReference>
<sequence length="283" mass="31144">MSPHALQEHVSGKVWFITGTSRGFGREWTIAALQRGDQVAATARNTATLDDLVERFGEAILPIQLDVTDRAADFAAVKQAHDHFGRLDIVVNNAGYGQFGFIEELSEQEARDQIETNVFGALWITQAALPYLRAQRSGHIIQVSSIGGISAFPDVGIYHASKWALEGFSQALAQEVADFGVHVTLIEPGGFSTDWSGSSSKRAERLPDYAEVHAKQDEWRNQRWAKPGDPAASATALLKVVDADEPPLRVFFGSGPLQLAKDDYESRLRTWEQWQPVSELAQG</sequence>
<proteinExistence type="inferred from homology"/>
<evidence type="ECO:0000256" key="2">
    <source>
        <dbReference type="ARBA" id="ARBA00023002"/>
    </source>
</evidence>
<organism evidence="4 5">
    <name type="scientific">Mycobacterium kubicae</name>
    <dbReference type="NCBI Taxonomy" id="120959"/>
    <lineage>
        <taxon>Bacteria</taxon>
        <taxon>Bacillati</taxon>
        <taxon>Actinomycetota</taxon>
        <taxon>Actinomycetes</taxon>
        <taxon>Mycobacteriales</taxon>
        <taxon>Mycobacteriaceae</taxon>
        <taxon>Mycobacterium</taxon>
        <taxon>Mycobacterium simiae complex</taxon>
    </lineage>
</organism>
<dbReference type="InterPro" id="IPR036291">
    <property type="entry name" value="NAD(P)-bd_dom_sf"/>
</dbReference>
<keyword evidence="2" id="KW-0560">Oxidoreductase</keyword>
<protein>
    <submittedName>
        <fullName evidence="4">Short-chain dehydrogenase/reductase</fullName>
    </submittedName>
</protein>
<evidence type="ECO:0000256" key="3">
    <source>
        <dbReference type="RuleBase" id="RU000363"/>
    </source>
</evidence>
<dbReference type="EMBL" id="BLKU01000002">
    <property type="protein sequence ID" value="GFG63332.1"/>
    <property type="molecule type" value="Genomic_DNA"/>
</dbReference>
<dbReference type="PANTHER" id="PTHR43976:SF16">
    <property type="entry name" value="SHORT-CHAIN DEHYDROGENASE_REDUCTASE FAMILY PROTEIN"/>
    <property type="match status" value="1"/>
</dbReference>
<dbReference type="CDD" id="cd05374">
    <property type="entry name" value="17beta-HSD-like_SDR_c"/>
    <property type="match status" value="1"/>
</dbReference>
<dbReference type="NCBIfam" id="NF006114">
    <property type="entry name" value="PRK08263.1"/>
    <property type="match status" value="1"/>
</dbReference>
<dbReference type="NCBIfam" id="NF004824">
    <property type="entry name" value="PRK06180.1"/>
    <property type="match status" value="1"/>
</dbReference>
<dbReference type="Proteomes" id="UP000465306">
    <property type="component" value="Unassembled WGS sequence"/>
</dbReference>
<dbReference type="PRINTS" id="PR00080">
    <property type="entry name" value="SDRFAMILY"/>
</dbReference>
<evidence type="ECO:0000313" key="4">
    <source>
        <dbReference type="EMBL" id="GFG63332.1"/>
    </source>
</evidence>
<dbReference type="PANTHER" id="PTHR43976">
    <property type="entry name" value="SHORT CHAIN DEHYDROGENASE"/>
    <property type="match status" value="1"/>
</dbReference>